<name>A0ABP7FLT5_9MICO</name>
<proteinExistence type="predicted"/>
<organism evidence="8 9">
    <name type="scientific">Leifsonella bigeumensis</name>
    <dbReference type="NCBI Taxonomy" id="433643"/>
    <lineage>
        <taxon>Bacteria</taxon>
        <taxon>Bacillati</taxon>
        <taxon>Actinomycetota</taxon>
        <taxon>Actinomycetes</taxon>
        <taxon>Micrococcales</taxon>
        <taxon>Microbacteriaceae</taxon>
        <taxon>Leifsonella</taxon>
    </lineage>
</organism>
<dbReference type="Pfam" id="PF07690">
    <property type="entry name" value="MFS_1"/>
    <property type="match status" value="1"/>
</dbReference>
<keyword evidence="9" id="KW-1185">Reference proteome</keyword>
<feature type="transmembrane region" description="Helical" evidence="6">
    <location>
        <begin position="156"/>
        <end position="178"/>
    </location>
</feature>
<feature type="transmembrane region" description="Helical" evidence="6">
    <location>
        <begin position="385"/>
        <end position="406"/>
    </location>
</feature>
<feature type="transmembrane region" description="Helical" evidence="6">
    <location>
        <begin position="355"/>
        <end position="373"/>
    </location>
</feature>
<dbReference type="SUPFAM" id="SSF103473">
    <property type="entry name" value="MFS general substrate transporter"/>
    <property type="match status" value="1"/>
</dbReference>
<feature type="region of interest" description="Disordered" evidence="5">
    <location>
        <begin position="217"/>
        <end position="257"/>
    </location>
</feature>
<keyword evidence="3 6" id="KW-1133">Transmembrane helix</keyword>
<dbReference type="Proteomes" id="UP001501004">
    <property type="component" value="Unassembled WGS sequence"/>
</dbReference>
<feature type="transmembrane region" description="Helical" evidence="6">
    <location>
        <begin position="97"/>
        <end position="117"/>
    </location>
</feature>
<evidence type="ECO:0000313" key="9">
    <source>
        <dbReference type="Proteomes" id="UP001501004"/>
    </source>
</evidence>
<feature type="transmembrane region" description="Helical" evidence="6">
    <location>
        <begin position="289"/>
        <end position="309"/>
    </location>
</feature>
<feature type="compositionally biased region" description="Low complexity" evidence="5">
    <location>
        <begin position="217"/>
        <end position="227"/>
    </location>
</feature>
<keyword evidence="4 6" id="KW-0472">Membrane</keyword>
<dbReference type="PRINTS" id="PR01036">
    <property type="entry name" value="TCRTETB"/>
</dbReference>
<feature type="compositionally biased region" description="Basic and acidic residues" evidence="5">
    <location>
        <begin position="241"/>
        <end position="255"/>
    </location>
</feature>
<dbReference type="PANTHER" id="PTHR23501">
    <property type="entry name" value="MAJOR FACILITATOR SUPERFAMILY"/>
    <property type="match status" value="1"/>
</dbReference>
<evidence type="ECO:0000256" key="2">
    <source>
        <dbReference type="ARBA" id="ARBA00022692"/>
    </source>
</evidence>
<feature type="transmembrane region" description="Helical" evidence="6">
    <location>
        <begin position="123"/>
        <end position="144"/>
    </location>
</feature>
<feature type="transmembrane region" description="Helical" evidence="6">
    <location>
        <begin position="321"/>
        <end position="343"/>
    </location>
</feature>
<feature type="transmembrane region" description="Helical" evidence="6">
    <location>
        <begin position="451"/>
        <end position="475"/>
    </location>
</feature>
<evidence type="ECO:0000259" key="7">
    <source>
        <dbReference type="PROSITE" id="PS50850"/>
    </source>
</evidence>
<dbReference type="PANTHER" id="PTHR23501:SF154">
    <property type="entry name" value="MULTIDRUG-EFFLUX TRANSPORTER RV1634-RELATED"/>
    <property type="match status" value="1"/>
</dbReference>
<feature type="domain" description="Major facilitator superfamily (MFS) profile" evidence="7">
    <location>
        <begin position="33"/>
        <end position="507"/>
    </location>
</feature>
<dbReference type="InterPro" id="IPR036259">
    <property type="entry name" value="MFS_trans_sf"/>
</dbReference>
<protein>
    <submittedName>
        <fullName evidence="8">MFS transporter</fullName>
    </submittedName>
</protein>
<feature type="transmembrane region" description="Helical" evidence="6">
    <location>
        <begin position="67"/>
        <end position="85"/>
    </location>
</feature>
<evidence type="ECO:0000256" key="4">
    <source>
        <dbReference type="ARBA" id="ARBA00023136"/>
    </source>
</evidence>
<sequence>MPRISDATAMPGERAASAATAQPGLFSRGYLWITIGSCALVFLGAFESLAVTTIMPVVSADLGGASLYALAFAGPLATGVIGMVIAGNWSDRTGPVIPLYTSSVLFAIGLLIAGTAVTMPMLVLGRLVQGLGTGAVTVALYVVVARVYPARLHPSIFAGFAAAWVIPSLVGPFAAGIVTEVFSWHWVFLGVVALVGIATAMVAPALRGLSDANPDGDSAASAVASHADATHTEATHTIASETREREHSHERHPHGQEASAPWAFGRIAWAVLAALAVLALSLVSEVDGIGLPLAGVAAVIAIVAVRPLLPKGALLARRGLPSVILLRGLAASAFFGAEVYLPYLLIEQYDFSPTLAGLALTLGALAWAGASWLQGRMSGTLGDATCTTIGSVLVLAAILSAFLTAFLGLPPALAIAGWVLGGGGMGLMYPRLSTLTLALSKPDAQGFNSSALAIGDSLGSALSLALTGVVFAGFLAVGLSFAGVFAFAGLIAVVAIAVAPRVAGPAAP</sequence>
<dbReference type="PROSITE" id="PS50850">
    <property type="entry name" value="MFS"/>
    <property type="match status" value="1"/>
</dbReference>
<feature type="transmembrane region" description="Helical" evidence="6">
    <location>
        <begin position="263"/>
        <end position="283"/>
    </location>
</feature>
<dbReference type="InterPro" id="IPR020846">
    <property type="entry name" value="MFS_dom"/>
</dbReference>
<dbReference type="EMBL" id="BAABAE010000003">
    <property type="protein sequence ID" value="GAA3740691.1"/>
    <property type="molecule type" value="Genomic_DNA"/>
</dbReference>
<comment type="subcellular location">
    <subcellularLocation>
        <location evidence="1">Cell membrane</location>
        <topology evidence="1">Multi-pass membrane protein</topology>
    </subcellularLocation>
</comment>
<evidence type="ECO:0000313" key="8">
    <source>
        <dbReference type="EMBL" id="GAA3740691.1"/>
    </source>
</evidence>
<gene>
    <name evidence="8" type="ORF">GCM10022239_15530</name>
</gene>
<feature type="transmembrane region" description="Helical" evidence="6">
    <location>
        <begin position="481"/>
        <end position="503"/>
    </location>
</feature>
<reference evidence="9" key="1">
    <citation type="journal article" date="2019" name="Int. J. Syst. Evol. Microbiol.">
        <title>The Global Catalogue of Microorganisms (GCM) 10K type strain sequencing project: providing services to taxonomists for standard genome sequencing and annotation.</title>
        <authorList>
            <consortium name="The Broad Institute Genomics Platform"/>
            <consortium name="The Broad Institute Genome Sequencing Center for Infectious Disease"/>
            <person name="Wu L."/>
            <person name="Ma J."/>
        </authorList>
    </citation>
    <scope>NUCLEOTIDE SEQUENCE [LARGE SCALE GENOMIC DNA]</scope>
    <source>
        <strain evidence="9">JCM 16949</strain>
    </source>
</reference>
<evidence type="ECO:0000256" key="1">
    <source>
        <dbReference type="ARBA" id="ARBA00004651"/>
    </source>
</evidence>
<dbReference type="InterPro" id="IPR011701">
    <property type="entry name" value="MFS"/>
</dbReference>
<evidence type="ECO:0000256" key="3">
    <source>
        <dbReference type="ARBA" id="ARBA00022989"/>
    </source>
</evidence>
<feature type="transmembrane region" description="Helical" evidence="6">
    <location>
        <begin position="30"/>
        <end position="55"/>
    </location>
</feature>
<dbReference type="Gene3D" id="1.20.1250.20">
    <property type="entry name" value="MFS general substrate transporter like domains"/>
    <property type="match status" value="2"/>
</dbReference>
<comment type="caution">
    <text evidence="8">The sequence shown here is derived from an EMBL/GenBank/DDBJ whole genome shotgun (WGS) entry which is preliminary data.</text>
</comment>
<accession>A0ABP7FLT5</accession>
<keyword evidence="2 6" id="KW-0812">Transmembrane</keyword>
<evidence type="ECO:0000256" key="6">
    <source>
        <dbReference type="SAM" id="Phobius"/>
    </source>
</evidence>
<feature type="transmembrane region" description="Helical" evidence="6">
    <location>
        <begin position="184"/>
        <end position="206"/>
    </location>
</feature>
<evidence type="ECO:0000256" key="5">
    <source>
        <dbReference type="SAM" id="MobiDB-lite"/>
    </source>
</evidence>